<dbReference type="PANTHER" id="PTHR43766">
    <property type="entry name" value="TRYPTOPHAN--TRNA LIGASE, MITOCHONDRIAL"/>
    <property type="match status" value="1"/>
</dbReference>
<protein>
    <submittedName>
        <fullName evidence="7">Tryptophanyl-trna synthetase</fullName>
    </submittedName>
</protein>
<keyword evidence="1" id="KW-0436">Ligase</keyword>
<keyword evidence="3" id="KW-0067">ATP-binding</keyword>
<dbReference type="InterPro" id="IPR001412">
    <property type="entry name" value="aa-tRNA-synth_I_CS"/>
</dbReference>
<feature type="region of interest" description="Disordered" evidence="6">
    <location>
        <begin position="295"/>
        <end position="323"/>
    </location>
</feature>
<accession>A0A2C6L133</accession>
<keyword evidence="2" id="KW-0547">Nucleotide-binding</keyword>
<name>A0A2C6L133_9APIC</name>
<dbReference type="GO" id="GO:0004830">
    <property type="term" value="F:tryptophan-tRNA ligase activity"/>
    <property type="evidence" value="ECO:0007669"/>
    <property type="project" value="TreeGrafter"/>
</dbReference>
<evidence type="ECO:0000256" key="3">
    <source>
        <dbReference type="ARBA" id="ARBA00022840"/>
    </source>
</evidence>
<dbReference type="AlphaFoldDB" id="A0A2C6L133"/>
<keyword evidence="8" id="KW-1185">Reference proteome</keyword>
<gene>
    <name evidence="7" type="ORF">CSUI_000408</name>
</gene>
<evidence type="ECO:0000256" key="6">
    <source>
        <dbReference type="SAM" id="MobiDB-lite"/>
    </source>
</evidence>
<dbReference type="SUPFAM" id="SSF52374">
    <property type="entry name" value="Nucleotidylyl transferase"/>
    <property type="match status" value="1"/>
</dbReference>
<sequence length="604" mass="66069">MFDRLHFVSHTSSLSRRKGGFLVDVETFSPSPLSGLSSTAYRESSHDETHEFSLLKASANRAPRDAKEKAGRVPRSEGHRGQKEKGSSEGICWLEDDNETPESPYKDKRVLTGFQPSGFLHLGNLLAALLPIRELQARARAQVTCLIGDLHATFGRRHRDRIEINAKSSFGSRTLPNSTGPEIVLGSSDEVEVGLERSLCCGGKTTRRDTFLKAPSNSRDGGCLHGNILDAIAMILATGVEPALIDGDEDKNKTVFAVQSLVPEHTMVATLLMGTTPLAWLDRCTAATANIRRAEKGTLGPGLDGRGTRTEGTPQHSPRERPDVGMRFYPLLMAADILAQRAEFVLVGDDQRQHLEFTRQAARRWNNVFGSPSCGPPPASVQSAFSGSAATLSRGPACSEIQASEDLLRLPRLLGAKRICARLGDLEFPERKMSKSSVEWSERNSLITTAGKGSGREGRGCLFLTDTPDAIAEKIAKAKTDTIQGLTYTDRASRANDRPACQNLLHIWSAVTGETPHAAACRFASASWETFKKDLTAQVIDFLSPIQSRFREIRPDLTYLGQVIRQGARAARQQACSTVKHMQDAMGFVMLHQLASDVERRQQV</sequence>
<keyword evidence="5 7" id="KW-0030">Aminoacyl-tRNA synthetase</keyword>
<reference evidence="7 8" key="1">
    <citation type="journal article" date="2017" name="Int. J. Parasitol.">
        <title>The genome of the protozoan parasite Cystoisospora suis and a reverse vaccinology approach to identify vaccine candidates.</title>
        <authorList>
            <person name="Palmieri N."/>
            <person name="Shrestha A."/>
            <person name="Ruttkowski B."/>
            <person name="Beck T."/>
            <person name="Vogl C."/>
            <person name="Tomley F."/>
            <person name="Blake D.P."/>
            <person name="Joachim A."/>
        </authorList>
    </citation>
    <scope>NUCLEOTIDE SEQUENCE [LARGE SCALE GENOMIC DNA]</scope>
    <source>
        <strain evidence="7 8">Wien I</strain>
    </source>
</reference>
<evidence type="ECO:0000256" key="2">
    <source>
        <dbReference type="ARBA" id="ARBA00022741"/>
    </source>
</evidence>
<dbReference type="Proteomes" id="UP000221165">
    <property type="component" value="Unassembled WGS sequence"/>
</dbReference>
<dbReference type="OrthoDB" id="15808at2759"/>
<dbReference type="InterPro" id="IPR002305">
    <property type="entry name" value="aa-tRNA-synth_Ic"/>
</dbReference>
<evidence type="ECO:0000256" key="1">
    <source>
        <dbReference type="ARBA" id="ARBA00022598"/>
    </source>
</evidence>
<dbReference type="RefSeq" id="XP_067927386.1">
    <property type="nucleotide sequence ID" value="XM_068060642.1"/>
</dbReference>
<dbReference type="PROSITE" id="PS00178">
    <property type="entry name" value="AA_TRNA_LIGASE_I"/>
    <property type="match status" value="1"/>
</dbReference>
<dbReference type="GO" id="GO:0006436">
    <property type="term" value="P:tryptophanyl-tRNA aminoacylation"/>
    <property type="evidence" value="ECO:0007669"/>
    <property type="project" value="TreeGrafter"/>
</dbReference>
<evidence type="ECO:0000256" key="4">
    <source>
        <dbReference type="ARBA" id="ARBA00022917"/>
    </source>
</evidence>
<keyword evidence="4" id="KW-0648">Protein biosynthesis</keyword>
<comment type="caution">
    <text evidence="7">The sequence shown here is derived from an EMBL/GenBank/DDBJ whole genome shotgun (WGS) entry which is preliminary data.</text>
</comment>
<dbReference type="Gene3D" id="1.10.240.10">
    <property type="entry name" value="Tyrosyl-Transfer RNA Synthetase"/>
    <property type="match status" value="1"/>
</dbReference>
<proteinExistence type="predicted"/>
<dbReference type="InterPro" id="IPR050203">
    <property type="entry name" value="Trp-tRNA_synthetase"/>
</dbReference>
<dbReference type="GO" id="GO:0005524">
    <property type="term" value="F:ATP binding"/>
    <property type="evidence" value="ECO:0007669"/>
    <property type="project" value="UniProtKB-KW"/>
</dbReference>
<organism evidence="7 8">
    <name type="scientific">Cystoisospora suis</name>
    <dbReference type="NCBI Taxonomy" id="483139"/>
    <lineage>
        <taxon>Eukaryota</taxon>
        <taxon>Sar</taxon>
        <taxon>Alveolata</taxon>
        <taxon>Apicomplexa</taxon>
        <taxon>Conoidasida</taxon>
        <taxon>Coccidia</taxon>
        <taxon>Eucoccidiorida</taxon>
        <taxon>Eimeriorina</taxon>
        <taxon>Sarcocystidae</taxon>
        <taxon>Cystoisospora</taxon>
    </lineage>
</organism>
<dbReference type="InterPro" id="IPR014729">
    <property type="entry name" value="Rossmann-like_a/b/a_fold"/>
</dbReference>
<dbReference type="VEuPathDB" id="ToxoDB:CSUI_000408"/>
<dbReference type="EMBL" id="MIGC01000173">
    <property type="protein sequence ID" value="PHJ25740.1"/>
    <property type="molecule type" value="Genomic_DNA"/>
</dbReference>
<evidence type="ECO:0000256" key="5">
    <source>
        <dbReference type="ARBA" id="ARBA00023146"/>
    </source>
</evidence>
<feature type="compositionally biased region" description="Basic and acidic residues" evidence="6">
    <location>
        <begin position="62"/>
        <end position="87"/>
    </location>
</feature>
<dbReference type="Pfam" id="PF00579">
    <property type="entry name" value="tRNA-synt_1b"/>
    <property type="match status" value="2"/>
</dbReference>
<dbReference type="Gene3D" id="3.40.50.620">
    <property type="entry name" value="HUPs"/>
    <property type="match status" value="1"/>
</dbReference>
<dbReference type="GeneID" id="94423853"/>
<evidence type="ECO:0000313" key="8">
    <source>
        <dbReference type="Proteomes" id="UP000221165"/>
    </source>
</evidence>
<evidence type="ECO:0000313" key="7">
    <source>
        <dbReference type="EMBL" id="PHJ25740.1"/>
    </source>
</evidence>
<dbReference type="PANTHER" id="PTHR43766:SF1">
    <property type="entry name" value="TRYPTOPHAN--TRNA LIGASE, MITOCHONDRIAL"/>
    <property type="match status" value="1"/>
</dbReference>
<dbReference type="GO" id="GO:0005829">
    <property type="term" value="C:cytosol"/>
    <property type="evidence" value="ECO:0007669"/>
    <property type="project" value="TreeGrafter"/>
</dbReference>
<feature type="region of interest" description="Disordered" evidence="6">
    <location>
        <begin position="54"/>
        <end position="104"/>
    </location>
</feature>